<keyword evidence="3" id="KW-1185">Reference proteome</keyword>
<reference evidence="2 3" key="1">
    <citation type="journal article" date="2020" name="Phytopathology">
        <title>Genome Sequence Resources of Colletotrichum truncatum, C. plurivorum, C. musicola, and C. sojae: Four Species Pathogenic to Soybean (Glycine max).</title>
        <authorList>
            <person name="Rogerio F."/>
            <person name="Boufleur T.R."/>
            <person name="Ciampi-Guillardi M."/>
            <person name="Sukno S.A."/>
            <person name="Thon M.R."/>
            <person name="Massola Junior N.S."/>
            <person name="Baroncelli R."/>
        </authorList>
    </citation>
    <scope>NUCLEOTIDE SEQUENCE [LARGE SCALE GENOMIC DNA]</scope>
    <source>
        <strain evidence="2 3">LFN0009</strain>
    </source>
</reference>
<evidence type="ECO:0000256" key="1">
    <source>
        <dbReference type="SAM" id="MobiDB-lite"/>
    </source>
</evidence>
<evidence type="ECO:0000313" key="2">
    <source>
        <dbReference type="EMBL" id="KAF6807538.1"/>
    </source>
</evidence>
<dbReference type="Proteomes" id="UP000652219">
    <property type="component" value="Unassembled WGS sequence"/>
</dbReference>
<evidence type="ECO:0000313" key="3">
    <source>
        <dbReference type="Proteomes" id="UP000652219"/>
    </source>
</evidence>
<sequence>MQCRGVREDTVRDDRAANLLCFVVPALLGIYPCMGKEACTFPVTVFPPECHKDPKAAMPPSSPCERALSRLETKSLMADLPRRSIHLGNWGMETSLLLLQPPVGEQLRIAERQACSPLEALSLLIIVFQRRNKITVFRYRPLRPCWVEEKKPPPLHSRQQDSLANVTGAMRGDEAQPVAWLNVIVITSATSRSRDNMPWPRHPGKLHRSTVDGRDLEKTRNPNLLHWRRRKETGSMSSSSSSWTSSLNPGPPETGAEVVPPVGCTIISTIGYFSKSGSEYGFCSVSTTRVLVVIPALMMARHHRHASQGALAAGPRND</sequence>
<feature type="compositionally biased region" description="Basic and acidic residues" evidence="1">
    <location>
        <begin position="209"/>
        <end position="220"/>
    </location>
</feature>
<feature type="compositionally biased region" description="Low complexity" evidence="1">
    <location>
        <begin position="235"/>
        <end position="246"/>
    </location>
</feature>
<dbReference type="AlphaFoldDB" id="A0A8H6J740"/>
<proteinExistence type="predicted"/>
<gene>
    <name evidence="2" type="ORF">CSOJ01_08127</name>
</gene>
<accession>A0A8H6J740</accession>
<comment type="caution">
    <text evidence="2">The sequence shown here is derived from an EMBL/GenBank/DDBJ whole genome shotgun (WGS) entry which is preliminary data.</text>
</comment>
<dbReference type="EMBL" id="WIGN01000135">
    <property type="protein sequence ID" value="KAF6807538.1"/>
    <property type="molecule type" value="Genomic_DNA"/>
</dbReference>
<feature type="region of interest" description="Disordered" evidence="1">
    <location>
        <begin position="193"/>
        <end position="257"/>
    </location>
</feature>
<organism evidence="2 3">
    <name type="scientific">Colletotrichum sojae</name>
    <dbReference type="NCBI Taxonomy" id="2175907"/>
    <lineage>
        <taxon>Eukaryota</taxon>
        <taxon>Fungi</taxon>
        <taxon>Dikarya</taxon>
        <taxon>Ascomycota</taxon>
        <taxon>Pezizomycotina</taxon>
        <taxon>Sordariomycetes</taxon>
        <taxon>Hypocreomycetidae</taxon>
        <taxon>Glomerellales</taxon>
        <taxon>Glomerellaceae</taxon>
        <taxon>Colletotrichum</taxon>
        <taxon>Colletotrichum orchidearum species complex</taxon>
    </lineage>
</organism>
<protein>
    <submittedName>
        <fullName evidence="2">Uncharacterized protein</fullName>
    </submittedName>
</protein>
<name>A0A8H6J740_9PEZI</name>